<keyword evidence="1" id="KW-0732">Signal</keyword>
<sequence>MKNSLHLPLTTALASVLSLAAFSAPTQAFTRFNAADDFSITDNPNNSWQYGWSSTLGSSFNLSTKSSKFTPTIDSWIDDETHPSLWVYHGGVLHNPTGEVNNSHPSITLQPNQLALHPGYHGEYSILRWIAPETQTYALSAAFSGLDHIGPTTTDVHVLHNGVSLFSDLINGFGASTTKSFNLTQMMEAGDTIDFAVGYGTNKTYWYDTTGIEATISAIDQDLPKPVPEPSAVGGLAFFGLLGLGAMFSRKRKSN</sequence>
<keyword evidence="3" id="KW-1185">Reference proteome</keyword>
<dbReference type="Proteomes" id="UP001235849">
    <property type="component" value="Unassembled WGS sequence"/>
</dbReference>
<reference evidence="2 3" key="1">
    <citation type="submission" date="2023-01" db="EMBL/GenBank/DDBJ databases">
        <title>Novel diversity within Roseofilum (Cyanobacteria; Desertifilaceae) from marine benthic mats with descriptions of four novel species.</title>
        <authorList>
            <person name="Wang Y."/>
            <person name="Berthold D.E."/>
            <person name="Hu J."/>
            <person name="Lefler F.W."/>
            <person name="Laughinghouse H.D. IV."/>
        </authorList>
    </citation>
    <scope>NUCLEOTIDE SEQUENCE [LARGE SCALE GENOMIC DNA]</scope>
    <source>
        <strain evidence="2 3">BLCC-M114</strain>
    </source>
</reference>
<gene>
    <name evidence="2" type="ORF">PMG25_02990</name>
</gene>
<feature type="chain" id="PRO_5045172405" evidence="1">
    <location>
        <begin position="29"/>
        <end position="255"/>
    </location>
</feature>
<evidence type="ECO:0000313" key="2">
    <source>
        <dbReference type="EMBL" id="MDJ1173049.1"/>
    </source>
</evidence>
<name>A0ABT7B1P3_9CYAN</name>
<dbReference type="RefSeq" id="WP_283765426.1">
    <property type="nucleotide sequence ID" value="NZ_JAQOSO010000011.1"/>
</dbReference>
<evidence type="ECO:0000256" key="1">
    <source>
        <dbReference type="SAM" id="SignalP"/>
    </source>
</evidence>
<accession>A0ABT7B1P3</accession>
<proteinExistence type="predicted"/>
<organism evidence="2 3">
    <name type="scientific">Roseofilum capinflatum BLCC-M114</name>
    <dbReference type="NCBI Taxonomy" id="3022440"/>
    <lineage>
        <taxon>Bacteria</taxon>
        <taxon>Bacillati</taxon>
        <taxon>Cyanobacteriota</taxon>
        <taxon>Cyanophyceae</taxon>
        <taxon>Desertifilales</taxon>
        <taxon>Desertifilaceae</taxon>
        <taxon>Roseofilum</taxon>
        <taxon>Roseofilum capinflatum</taxon>
    </lineage>
</organism>
<evidence type="ECO:0000313" key="3">
    <source>
        <dbReference type="Proteomes" id="UP001235849"/>
    </source>
</evidence>
<feature type="signal peptide" evidence="1">
    <location>
        <begin position="1"/>
        <end position="28"/>
    </location>
</feature>
<protein>
    <submittedName>
        <fullName evidence="2">PEP-CTERM sorting domain-containing protein</fullName>
    </submittedName>
</protein>
<comment type="caution">
    <text evidence="2">The sequence shown here is derived from an EMBL/GenBank/DDBJ whole genome shotgun (WGS) entry which is preliminary data.</text>
</comment>
<dbReference type="EMBL" id="JAQOSO010000011">
    <property type="protein sequence ID" value="MDJ1173049.1"/>
    <property type="molecule type" value="Genomic_DNA"/>
</dbReference>